<evidence type="ECO:0000256" key="8">
    <source>
        <dbReference type="ARBA" id="ARBA00023136"/>
    </source>
</evidence>
<dbReference type="InterPro" id="IPR012338">
    <property type="entry name" value="Beta-lactam/transpept-like"/>
</dbReference>
<keyword evidence="6" id="KW-0573">Peptidoglycan synthesis</keyword>
<keyword evidence="5" id="KW-0133">Cell shape</keyword>
<evidence type="ECO:0000256" key="9">
    <source>
        <dbReference type="ARBA" id="ARBA00023316"/>
    </source>
</evidence>
<sequence length="737" mass="80772">MAVDKRAARLGALALVAVVLLSAIGVRLWFLQTVQRDAFQQQVSVSKTRTQLLVPERGRIFDSVGRIIADNRRVLTVTVDRSIIRKSANRNELFLRLSGLLGVSVQEMELRYNSGRYSNFLPLPLRENVPEDLVLQIESRSEDYPGVRGEEDWSRVYPFAPLASHVIGYLGLILDTQAKEYKQLGYLNNESIGQFGVEKSMETTLHGSWGKVIYEVDSTNHVVRELSRVEPVAGKDIQLTIDLRVQQYAEQALQTELRLRRETTDTARMARNPLDKLGNPKFTGEAFVVDPDTGVEYLPYPSPAGSVVVMDHESGQVIAMASYPTFDNRWFNAGISGAKFKELFPNDQAHPEKSILVNRAIQGQYNLGSTFKPFVAYAGMMSGVVAPDELYTDKGSYKLESIDRSVCNTGVRCEYFNATNANTGRPSSYGPVSVETALAISSDAYFYRLGELTFKAGRNLLQDQVKKFGFGKDSGIELPFEFDGRVPDTELKKRLVESGKLAKGEVPRLLVGDNVQTSIGQGLLAASPLQLANAYATLANGGFLNTPHIVRAIYQGGVAEVSPGLVDLTKGVLITAYDKADLVEQIDLPPAVNDPIVAGLKRVITGRGVRYPSTFYHATTGETLFKNYPYEKLTIVGKTGTAQGFASKPWNDSSAFAGFSTNPFKPYTVVAYLEKAGYGSKAAAPVVKCVFEALAGAIRLDPVVPSDPLDVTSVLPALPAELRSTNCLQNPIDPVRD</sequence>
<accession>A0A6J6NC73</accession>
<dbReference type="Gene3D" id="3.40.710.10">
    <property type="entry name" value="DD-peptidase/beta-lactamase superfamily"/>
    <property type="match status" value="1"/>
</dbReference>
<evidence type="ECO:0000259" key="10">
    <source>
        <dbReference type="Pfam" id="PF00905"/>
    </source>
</evidence>
<dbReference type="PANTHER" id="PTHR30627">
    <property type="entry name" value="PEPTIDOGLYCAN D,D-TRANSPEPTIDASE"/>
    <property type="match status" value="1"/>
</dbReference>
<organism evidence="12">
    <name type="scientific">freshwater metagenome</name>
    <dbReference type="NCBI Taxonomy" id="449393"/>
    <lineage>
        <taxon>unclassified sequences</taxon>
        <taxon>metagenomes</taxon>
        <taxon>ecological metagenomes</taxon>
    </lineage>
</organism>
<keyword evidence="4" id="KW-0812">Transmembrane</keyword>
<dbReference type="AlphaFoldDB" id="A0A6J6NC73"/>
<protein>
    <submittedName>
        <fullName evidence="12">Unannotated protein</fullName>
    </submittedName>
</protein>
<dbReference type="InterPro" id="IPR036138">
    <property type="entry name" value="PBP_dimer_sf"/>
</dbReference>
<evidence type="ECO:0000256" key="1">
    <source>
        <dbReference type="ARBA" id="ARBA00004167"/>
    </source>
</evidence>
<dbReference type="GO" id="GO:0071555">
    <property type="term" value="P:cell wall organization"/>
    <property type="evidence" value="ECO:0007669"/>
    <property type="project" value="UniProtKB-KW"/>
</dbReference>
<dbReference type="EMBL" id="CAEZXM010000047">
    <property type="protein sequence ID" value="CAB4683802.1"/>
    <property type="molecule type" value="Genomic_DNA"/>
</dbReference>
<evidence type="ECO:0000256" key="6">
    <source>
        <dbReference type="ARBA" id="ARBA00022984"/>
    </source>
</evidence>
<evidence type="ECO:0000256" key="4">
    <source>
        <dbReference type="ARBA" id="ARBA00022692"/>
    </source>
</evidence>
<dbReference type="GO" id="GO:0008360">
    <property type="term" value="P:regulation of cell shape"/>
    <property type="evidence" value="ECO:0007669"/>
    <property type="project" value="UniProtKB-KW"/>
</dbReference>
<dbReference type="InterPro" id="IPR001460">
    <property type="entry name" value="PCN-bd_Tpept"/>
</dbReference>
<evidence type="ECO:0000259" key="11">
    <source>
        <dbReference type="Pfam" id="PF03717"/>
    </source>
</evidence>
<dbReference type="GO" id="GO:0071972">
    <property type="term" value="F:peptidoglycan L,D-transpeptidase activity"/>
    <property type="evidence" value="ECO:0007669"/>
    <property type="project" value="TreeGrafter"/>
</dbReference>
<dbReference type="SUPFAM" id="SSF56601">
    <property type="entry name" value="beta-lactamase/transpeptidase-like"/>
    <property type="match status" value="1"/>
</dbReference>
<dbReference type="SUPFAM" id="SSF56519">
    <property type="entry name" value="Penicillin binding protein dimerisation domain"/>
    <property type="match status" value="1"/>
</dbReference>
<dbReference type="GO" id="GO:0009252">
    <property type="term" value="P:peptidoglycan biosynthetic process"/>
    <property type="evidence" value="ECO:0007669"/>
    <property type="project" value="UniProtKB-KW"/>
</dbReference>
<evidence type="ECO:0000256" key="3">
    <source>
        <dbReference type="ARBA" id="ARBA00022475"/>
    </source>
</evidence>
<dbReference type="Gene3D" id="3.90.1310.10">
    <property type="entry name" value="Penicillin-binding protein 2a (Domain 2)"/>
    <property type="match status" value="1"/>
</dbReference>
<feature type="domain" description="Penicillin-binding protein dimerisation" evidence="11">
    <location>
        <begin position="55"/>
        <end position="226"/>
    </location>
</feature>
<keyword evidence="8" id="KW-0472">Membrane</keyword>
<dbReference type="GO" id="GO:0005886">
    <property type="term" value="C:plasma membrane"/>
    <property type="evidence" value="ECO:0007669"/>
    <property type="project" value="UniProtKB-SubCell"/>
</dbReference>
<dbReference type="PANTHER" id="PTHR30627:SF2">
    <property type="entry name" value="PEPTIDOGLYCAN D,D-TRANSPEPTIDASE MRDA"/>
    <property type="match status" value="1"/>
</dbReference>
<proteinExistence type="predicted"/>
<dbReference type="InterPro" id="IPR050515">
    <property type="entry name" value="Beta-lactam/transpept"/>
</dbReference>
<feature type="domain" description="Penicillin-binding protein transpeptidase" evidence="10">
    <location>
        <begin position="305"/>
        <end position="690"/>
    </location>
</feature>
<dbReference type="Pfam" id="PF00905">
    <property type="entry name" value="Transpeptidase"/>
    <property type="match status" value="1"/>
</dbReference>
<dbReference type="Pfam" id="PF03717">
    <property type="entry name" value="PBP_dimer"/>
    <property type="match status" value="1"/>
</dbReference>
<reference evidence="12" key="1">
    <citation type="submission" date="2020-05" db="EMBL/GenBank/DDBJ databases">
        <authorList>
            <person name="Chiriac C."/>
            <person name="Salcher M."/>
            <person name="Ghai R."/>
            <person name="Kavagutti S V."/>
        </authorList>
    </citation>
    <scope>NUCLEOTIDE SEQUENCE</scope>
</reference>
<evidence type="ECO:0000256" key="2">
    <source>
        <dbReference type="ARBA" id="ARBA00004236"/>
    </source>
</evidence>
<gene>
    <name evidence="12" type="ORF">UFOPK2366_00374</name>
</gene>
<evidence type="ECO:0000256" key="5">
    <source>
        <dbReference type="ARBA" id="ARBA00022960"/>
    </source>
</evidence>
<comment type="subcellular location">
    <subcellularLocation>
        <location evidence="2">Cell membrane</location>
    </subcellularLocation>
    <subcellularLocation>
        <location evidence="1">Membrane</location>
        <topology evidence="1">Single-pass membrane protein</topology>
    </subcellularLocation>
</comment>
<keyword evidence="7" id="KW-1133">Transmembrane helix</keyword>
<keyword evidence="9" id="KW-0961">Cell wall biogenesis/degradation</keyword>
<dbReference type="GO" id="GO:0008658">
    <property type="term" value="F:penicillin binding"/>
    <property type="evidence" value="ECO:0007669"/>
    <property type="project" value="InterPro"/>
</dbReference>
<evidence type="ECO:0000313" key="12">
    <source>
        <dbReference type="EMBL" id="CAB4683802.1"/>
    </source>
</evidence>
<keyword evidence="3" id="KW-1003">Cell membrane</keyword>
<name>A0A6J6NC73_9ZZZZ</name>
<dbReference type="InterPro" id="IPR005311">
    <property type="entry name" value="PBP_dimer"/>
</dbReference>
<evidence type="ECO:0000256" key="7">
    <source>
        <dbReference type="ARBA" id="ARBA00022989"/>
    </source>
</evidence>